<dbReference type="EMBL" id="BOON01000005">
    <property type="protein sequence ID" value="GII20927.1"/>
    <property type="molecule type" value="Genomic_DNA"/>
</dbReference>
<evidence type="ECO:0000256" key="5">
    <source>
        <dbReference type="ARBA" id="ARBA00022989"/>
    </source>
</evidence>
<dbReference type="CDD" id="cd06173">
    <property type="entry name" value="MFS_MefA_like"/>
    <property type="match status" value="1"/>
</dbReference>
<keyword evidence="5 8" id="KW-1133">Transmembrane helix</keyword>
<dbReference type="PANTHER" id="PTHR23513:SF11">
    <property type="entry name" value="STAPHYLOFERRIN A TRANSPORTER"/>
    <property type="match status" value="1"/>
</dbReference>
<dbReference type="InterPro" id="IPR036259">
    <property type="entry name" value="MFS_trans_sf"/>
</dbReference>
<feature type="transmembrane region" description="Helical" evidence="8">
    <location>
        <begin position="183"/>
        <end position="208"/>
    </location>
</feature>
<dbReference type="Gene3D" id="1.20.1250.20">
    <property type="entry name" value="MFS general substrate transporter like domains"/>
    <property type="match status" value="1"/>
</dbReference>
<dbReference type="SUPFAM" id="SSF103473">
    <property type="entry name" value="MFS general substrate transporter"/>
    <property type="match status" value="1"/>
</dbReference>
<dbReference type="RefSeq" id="WP_168112839.1">
    <property type="nucleotide sequence ID" value="NZ_BOON01000005.1"/>
</dbReference>
<proteinExistence type="predicted"/>
<dbReference type="PANTHER" id="PTHR23513">
    <property type="entry name" value="INTEGRAL MEMBRANE EFFLUX PROTEIN-RELATED"/>
    <property type="match status" value="1"/>
</dbReference>
<dbReference type="GO" id="GO:0022857">
    <property type="term" value="F:transmembrane transporter activity"/>
    <property type="evidence" value="ECO:0007669"/>
    <property type="project" value="InterPro"/>
</dbReference>
<feature type="domain" description="Major facilitator superfamily (MFS) profile" evidence="9">
    <location>
        <begin position="33"/>
        <end position="421"/>
    </location>
</feature>
<feature type="transmembrane region" description="Helical" evidence="8">
    <location>
        <begin position="275"/>
        <end position="296"/>
    </location>
</feature>
<gene>
    <name evidence="10" type="ORF">Pme01_05240</name>
</gene>
<feature type="transmembrane region" description="Helical" evidence="8">
    <location>
        <begin position="99"/>
        <end position="120"/>
    </location>
</feature>
<keyword evidence="6 8" id="KW-0472">Membrane</keyword>
<evidence type="ECO:0000256" key="4">
    <source>
        <dbReference type="ARBA" id="ARBA00022692"/>
    </source>
</evidence>
<dbReference type="Proteomes" id="UP000599074">
    <property type="component" value="Unassembled WGS sequence"/>
</dbReference>
<comment type="subcellular location">
    <subcellularLocation>
        <location evidence="1">Cell membrane</location>
        <topology evidence="1">Multi-pass membrane protein</topology>
    </subcellularLocation>
</comment>
<evidence type="ECO:0000256" key="1">
    <source>
        <dbReference type="ARBA" id="ARBA00004651"/>
    </source>
</evidence>
<feature type="transmembrane region" description="Helical" evidence="8">
    <location>
        <begin position="397"/>
        <end position="416"/>
    </location>
</feature>
<evidence type="ECO:0000256" key="3">
    <source>
        <dbReference type="ARBA" id="ARBA00022475"/>
    </source>
</evidence>
<feature type="compositionally biased region" description="Low complexity" evidence="7">
    <location>
        <begin position="1"/>
        <end position="12"/>
    </location>
</feature>
<evidence type="ECO:0000259" key="9">
    <source>
        <dbReference type="PROSITE" id="PS50850"/>
    </source>
</evidence>
<feature type="region of interest" description="Disordered" evidence="7">
    <location>
        <begin position="1"/>
        <end position="25"/>
    </location>
</feature>
<feature type="transmembrane region" description="Helical" evidence="8">
    <location>
        <begin position="245"/>
        <end position="263"/>
    </location>
</feature>
<dbReference type="GO" id="GO:0005886">
    <property type="term" value="C:plasma membrane"/>
    <property type="evidence" value="ECO:0007669"/>
    <property type="project" value="UniProtKB-SubCell"/>
</dbReference>
<keyword evidence="11" id="KW-1185">Reference proteome</keyword>
<evidence type="ECO:0000313" key="11">
    <source>
        <dbReference type="Proteomes" id="UP000599074"/>
    </source>
</evidence>
<dbReference type="InterPro" id="IPR010290">
    <property type="entry name" value="TM_effector"/>
</dbReference>
<feature type="transmembrane region" description="Helical" evidence="8">
    <location>
        <begin position="308"/>
        <end position="328"/>
    </location>
</feature>
<sequence length="543" mass="58291">MTTPVHPTTPAADAPPPPETRTGSAWAPLRHPWFRRLWIAQFASSVGGWMQTVAAQWLMLTLTSAALPVALVQTALSLPVFLVGLPAGALGDVMDRRRLLIIAQGFTLVAAAGLAVLTFVGLMTPWLLLLFTFLIGTGGALMAPAWIAVQPELVSREEIPQATAMNAVSINLSRAVGPAIGGLIVAVLGAAAAFAVNAVSFLGSLIALKRWPRPRELRPLGAEPIMSAMRTGLAYVRHSPPVRAVLMHASIFLLFSSALWALLPVVAAKHMHLGSAGYGLLLSAVGLGAVIGAALLNWARERLGLEMVVRACSVLFGLGMVEIALSPHVLAMDLVILVIMGIAFIGGLSSLSAAAQTALPSWVRARAMAVYLLVFQGTQAVGAAIWGAFAQGYGTDLALAIAGAGVVIGPLAAHGYHVGLGAHYEREISPLSIEPRVGPRTDHDSNPVLVIRDYKVDPEHARDFENAMRLVRGSRRRFGAQRWNLYHDAADPTRYVETFTANNWQEHLRQHTERMTEADRMMDELAERYARGEPRTRHLIGTE</sequence>
<organism evidence="10 11">
    <name type="scientific">Planosporangium mesophilum</name>
    <dbReference type="NCBI Taxonomy" id="689768"/>
    <lineage>
        <taxon>Bacteria</taxon>
        <taxon>Bacillati</taxon>
        <taxon>Actinomycetota</taxon>
        <taxon>Actinomycetes</taxon>
        <taxon>Micromonosporales</taxon>
        <taxon>Micromonosporaceae</taxon>
        <taxon>Planosporangium</taxon>
    </lineage>
</organism>
<keyword evidence="3" id="KW-1003">Cell membrane</keyword>
<evidence type="ECO:0000313" key="10">
    <source>
        <dbReference type="EMBL" id="GII20927.1"/>
    </source>
</evidence>
<reference evidence="10" key="1">
    <citation type="submission" date="2021-01" db="EMBL/GenBank/DDBJ databases">
        <title>Whole genome shotgun sequence of Planosporangium mesophilum NBRC 109066.</title>
        <authorList>
            <person name="Komaki H."/>
            <person name="Tamura T."/>
        </authorList>
    </citation>
    <scope>NUCLEOTIDE SEQUENCE</scope>
    <source>
        <strain evidence="10">NBRC 109066</strain>
    </source>
</reference>
<feature type="transmembrane region" description="Helical" evidence="8">
    <location>
        <begin position="65"/>
        <end position="87"/>
    </location>
</feature>
<feature type="transmembrane region" description="Helical" evidence="8">
    <location>
        <begin position="37"/>
        <end position="59"/>
    </location>
</feature>
<feature type="transmembrane region" description="Helical" evidence="8">
    <location>
        <begin position="367"/>
        <end position="391"/>
    </location>
</feature>
<feature type="transmembrane region" description="Helical" evidence="8">
    <location>
        <begin position="334"/>
        <end position="355"/>
    </location>
</feature>
<dbReference type="PROSITE" id="PS50850">
    <property type="entry name" value="MFS"/>
    <property type="match status" value="1"/>
</dbReference>
<evidence type="ECO:0000256" key="7">
    <source>
        <dbReference type="SAM" id="MobiDB-lite"/>
    </source>
</evidence>
<evidence type="ECO:0000256" key="8">
    <source>
        <dbReference type="SAM" id="Phobius"/>
    </source>
</evidence>
<comment type="caution">
    <text evidence="10">The sequence shown here is derived from an EMBL/GenBank/DDBJ whole genome shotgun (WGS) entry which is preliminary data.</text>
</comment>
<dbReference type="AlphaFoldDB" id="A0A8J3T7W1"/>
<name>A0A8J3T7W1_9ACTN</name>
<keyword evidence="2" id="KW-0813">Transport</keyword>
<dbReference type="InterPro" id="IPR020846">
    <property type="entry name" value="MFS_dom"/>
</dbReference>
<dbReference type="Pfam" id="PF05977">
    <property type="entry name" value="MFS_3"/>
    <property type="match status" value="1"/>
</dbReference>
<feature type="transmembrane region" description="Helical" evidence="8">
    <location>
        <begin position="126"/>
        <end position="147"/>
    </location>
</feature>
<keyword evidence="4 8" id="KW-0812">Transmembrane</keyword>
<protein>
    <submittedName>
        <fullName evidence="10">MFS transporter</fullName>
    </submittedName>
</protein>
<evidence type="ECO:0000256" key="6">
    <source>
        <dbReference type="ARBA" id="ARBA00023136"/>
    </source>
</evidence>
<evidence type="ECO:0000256" key="2">
    <source>
        <dbReference type="ARBA" id="ARBA00022448"/>
    </source>
</evidence>
<accession>A0A8J3T7W1</accession>